<gene>
    <name evidence="3" type="primary">cheD</name>
    <name evidence="4" type="ORF">EOD73_01285</name>
</gene>
<dbReference type="AlphaFoldDB" id="A0A3S3TC00"/>
<comment type="caution">
    <text evidence="4">The sequence shown here is derived from an EMBL/GenBank/DDBJ whole genome shotgun (WGS) entry which is preliminary data.</text>
</comment>
<keyword evidence="1 3" id="KW-0145">Chemotaxis</keyword>
<reference evidence="4 5" key="1">
    <citation type="submission" date="2019-01" db="EMBL/GenBank/DDBJ databases">
        <authorList>
            <person name="Chen W.-M."/>
        </authorList>
    </citation>
    <scope>NUCLEOTIDE SEQUENCE [LARGE SCALE GENOMIC DNA]</scope>
    <source>
        <strain evidence="4 5">CCP-18</strain>
    </source>
</reference>
<dbReference type="Proteomes" id="UP000288587">
    <property type="component" value="Unassembled WGS sequence"/>
</dbReference>
<name>A0A3S3TC00_9BURK</name>
<proteinExistence type="inferred from homology"/>
<dbReference type="HAMAP" id="MF_01440">
    <property type="entry name" value="CheD"/>
    <property type="match status" value="1"/>
</dbReference>
<dbReference type="EMBL" id="SACM01000001">
    <property type="protein sequence ID" value="RVT87690.1"/>
    <property type="molecule type" value="Genomic_DNA"/>
</dbReference>
<comment type="similarity">
    <text evidence="3">Belongs to the CheD family.</text>
</comment>
<evidence type="ECO:0000256" key="1">
    <source>
        <dbReference type="ARBA" id="ARBA00022500"/>
    </source>
</evidence>
<organism evidence="4 5">
    <name type="scientific">Inhella crocodyli</name>
    <dbReference type="NCBI Taxonomy" id="2499851"/>
    <lineage>
        <taxon>Bacteria</taxon>
        <taxon>Pseudomonadati</taxon>
        <taxon>Pseudomonadota</taxon>
        <taxon>Betaproteobacteria</taxon>
        <taxon>Burkholderiales</taxon>
        <taxon>Sphaerotilaceae</taxon>
        <taxon>Inhella</taxon>
    </lineage>
</organism>
<dbReference type="InterPro" id="IPR011324">
    <property type="entry name" value="Cytotoxic_necrot_fac-like_cat"/>
</dbReference>
<comment type="function">
    <text evidence="3">Probably deamidates glutamine residues to glutamate on methyl-accepting chemotaxis receptors (MCPs), playing an important role in chemotaxis.</text>
</comment>
<dbReference type="CDD" id="cd16352">
    <property type="entry name" value="CheD"/>
    <property type="match status" value="1"/>
</dbReference>
<evidence type="ECO:0000313" key="5">
    <source>
        <dbReference type="Proteomes" id="UP000288587"/>
    </source>
</evidence>
<dbReference type="Gene3D" id="3.30.1330.200">
    <property type="match status" value="1"/>
</dbReference>
<protein>
    <recommendedName>
        <fullName evidence="3">Probable chemoreceptor glutamine deamidase CheD</fullName>
        <ecNumber evidence="3">3.5.1.44</ecNumber>
    </recommendedName>
</protein>
<dbReference type="InterPro" id="IPR038592">
    <property type="entry name" value="CheD-like_sf"/>
</dbReference>
<dbReference type="GO" id="GO:0006935">
    <property type="term" value="P:chemotaxis"/>
    <property type="evidence" value="ECO:0007669"/>
    <property type="project" value="UniProtKB-UniRule"/>
</dbReference>
<dbReference type="PANTHER" id="PTHR35147:SF3">
    <property type="entry name" value="CHEMORECEPTOR GLUTAMINE DEAMIDASE CHED 1-RELATED"/>
    <property type="match status" value="1"/>
</dbReference>
<dbReference type="Pfam" id="PF03975">
    <property type="entry name" value="CheD"/>
    <property type="match status" value="1"/>
</dbReference>
<dbReference type="OrthoDB" id="9807202at2"/>
<dbReference type="EC" id="3.5.1.44" evidence="3"/>
<sequence>MAEPPRFKFQAKAALAPPGPAAAPALINLLPGQWHFGAQGLLKTLLGSCVAITLWHPTRRVGGMCHFLLPSRTRRGSEPLDGRYGDEALELMVQKLRAMGTQPSDFHAHLYGGADTLPEGMNTKFNVGVRNIEQGWQMLDQYGFQLQGIDVGDDVPRTVTLKLPEGEVTMTRGQSINLNKIGK</sequence>
<dbReference type="InterPro" id="IPR005659">
    <property type="entry name" value="Chemorcpt_Glu_NH3ase_CheD"/>
</dbReference>
<evidence type="ECO:0000256" key="2">
    <source>
        <dbReference type="ARBA" id="ARBA00022801"/>
    </source>
</evidence>
<evidence type="ECO:0000256" key="3">
    <source>
        <dbReference type="HAMAP-Rule" id="MF_01440"/>
    </source>
</evidence>
<evidence type="ECO:0000313" key="4">
    <source>
        <dbReference type="EMBL" id="RVT87690.1"/>
    </source>
</evidence>
<keyword evidence="5" id="KW-1185">Reference proteome</keyword>
<dbReference type="PANTHER" id="PTHR35147">
    <property type="entry name" value="CHEMORECEPTOR GLUTAMINE DEAMIDASE CHED-RELATED"/>
    <property type="match status" value="1"/>
</dbReference>
<dbReference type="SUPFAM" id="SSF64438">
    <property type="entry name" value="CNF1/YfiH-like putative cysteine hydrolases"/>
    <property type="match status" value="1"/>
</dbReference>
<dbReference type="GO" id="GO:0050568">
    <property type="term" value="F:protein-glutamine glutaminase activity"/>
    <property type="evidence" value="ECO:0007669"/>
    <property type="project" value="UniProtKB-UniRule"/>
</dbReference>
<dbReference type="RefSeq" id="WP_127680123.1">
    <property type="nucleotide sequence ID" value="NZ_SACM01000001.1"/>
</dbReference>
<comment type="catalytic activity">
    <reaction evidence="3">
        <text>L-glutaminyl-[protein] + H2O = L-glutamyl-[protein] + NH4(+)</text>
        <dbReference type="Rhea" id="RHEA:16441"/>
        <dbReference type="Rhea" id="RHEA-COMP:10207"/>
        <dbReference type="Rhea" id="RHEA-COMP:10208"/>
        <dbReference type="ChEBI" id="CHEBI:15377"/>
        <dbReference type="ChEBI" id="CHEBI:28938"/>
        <dbReference type="ChEBI" id="CHEBI:29973"/>
        <dbReference type="ChEBI" id="CHEBI:30011"/>
        <dbReference type="EC" id="3.5.1.44"/>
    </reaction>
</comment>
<keyword evidence="2 3" id="KW-0378">Hydrolase</keyword>
<accession>A0A3S3TC00</accession>